<proteinExistence type="predicted"/>
<dbReference type="InterPro" id="IPR011083">
    <property type="entry name" value="Phage_tail_collar_dom"/>
</dbReference>
<evidence type="ECO:0000259" key="1">
    <source>
        <dbReference type="Pfam" id="PF07484"/>
    </source>
</evidence>
<dbReference type="Proteomes" id="UP000015350">
    <property type="component" value="Unassembled WGS sequence"/>
</dbReference>
<dbReference type="Pfam" id="PF07484">
    <property type="entry name" value="Collar"/>
    <property type="match status" value="1"/>
</dbReference>
<organism evidence="2 3">
    <name type="scientific">Magnetospirillum fulvum MGU-K5</name>
    <dbReference type="NCBI Taxonomy" id="1316936"/>
    <lineage>
        <taxon>Bacteria</taxon>
        <taxon>Pseudomonadati</taxon>
        <taxon>Pseudomonadota</taxon>
        <taxon>Alphaproteobacteria</taxon>
        <taxon>Rhodospirillales</taxon>
        <taxon>Rhodospirillaceae</taxon>
        <taxon>Magnetospirillum</taxon>
    </lineage>
</organism>
<dbReference type="eggNOG" id="COG4675">
    <property type="taxonomic scope" value="Bacteria"/>
</dbReference>
<dbReference type="PATRIC" id="fig|1316936.3.peg.1630"/>
<dbReference type="RefSeq" id="WP_021131976.1">
    <property type="nucleotide sequence ID" value="NZ_AQPH01000024.1"/>
</dbReference>
<dbReference type="STRING" id="1316936.K678_08159"/>
<accession>S9TU03</accession>
<dbReference type="Gene3D" id="3.90.1340.10">
    <property type="entry name" value="Phage tail collar domain"/>
    <property type="match status" value="1"/>
</dbReference>
<dbReference type="SUPFAM" id="SSF88874">
    <property type="entry name" value="Receptor-binding domain of short tail fibre protein gp12"/>
    <property type="match status" value="1"/>
</dbReference>
<comment type="caution">
    <text evidence="2">The sequence shown here is derived from an EMBL/GenBank/DDBJ whole genome shotgun (WGS) entry which is preliminary data.</text>
</comment>
<name>S9TU03_MAGFU</name>
<gene>
    <name evidence="2" type="ORF">K678_08159</name>
</gene>
<evidence type="ECO:0000313" key="3">
    <source>
        <dbReference type="Proteomes" id="UP000015350"/>
    </source>
</evidence>
<dbReference type="AlphaFoldDB" id="S9TU03"/>
<dbReference type="InterPro" id="IPR037053">
    <property type="entry name" value="Phage_tail_collar_dom_sf"/>
</dbReference>
<feature type="domain" description="Phage tail collar" evidence="1">
    <location>
        <begin position="6"/>
        <end position="62"/>
    </location>
</feature>
<dbReference type="EMBL" id="AQPH01000024">
    <property type="protein sequence ID" value="EPY01975.1"/>
    <property type="molecule type" value="Genomic_DNA"/>
</dbReference>
<reference evidence="2 3" key="1">
    <citation type="submission" date="2013-04" db="EMBL/GenBank/DDBJ databases">
        <authorList>
            <person name="Kuznetsov B."/>
            <person name="Ivanovsky R."/>
        </authorList>
    </citation>
    <scope>NUCLEOTIDE SEQUENCE [LARGE SCALE GENOMIC DNA]</scope>
    <source>
        <strain evidence="2 3">MGU-K5</strain>
    </source>
</reference>
<evidence type="ECO:0000313" key="2">
    <source>
        <dbReference type="EMBL" id="EPY01975.1"/>
    </source>
</evidence>
<sequence>MDAFVGEIRSFAFSFVPENWLPCFGQIVNARQYQALYALLGTTYGGSAQNLTFGLPNFQGRAMIGMGSGPNLTPRVMAKTYGTSTETLSSTAYLAPHSHALNAMVLTTGSNVQANALAAPVAGSSWLSQLGLLKDATHYKYAKPYLPNSTADTQFSAQTIDPACGNSSGGVDPHNNLQPYLCMVVCICWNGIFPSYN</sequence>
<dbReference type="OrthoDB" id="9810174at2"/>
<protein>
    <submittedName>
        <fullName evidence="2">Tail Collar domain-containing protein</fullName>
    </submittedName>
</protein>